<dbReference type="SUPFAM" id="SSF56935">
    <property type="entry name" value="Porins"/>
    <property type="match status" value="1"/>
</dbReference>
<dbReference type="InterPro" id="IPR010917">
    <property type="entry name" value="TonB_rcpt_CS"/>
</dbReference>
<dbReference type="STRING" id="80878.RP29_11840"/>
<evidence type="ECO:0000256" key="7">
    <source>
        <dbReference type="ARBA" id="ARBA00022729"/>
    </source>
</evidence>
<feature type="domain" description="Secretin/TonB short N-terminal" evidence="17">
    <location>
        <begin position="11"/>
        <end position="62"/>
    </location>
</feature>
<evidence type="ECO:0000256" key="12">
    <source>
        <dbReference type="ARBA" id="ARBA00023170"/>
    </source>
</evidence>
<evidence type="ECO:0000256" key="1">
    <source>
        <dbReference type="ARBA" id="ARBA00004571"/>
    </source>
</evidence>
<evidence type="ECO:0000259" key="17">
    <source>
        <dbReference type="SMART" id="SM00965"/>
    </source>
</evidence>
<evidence type="ECO:0000256" key="10">
    <source>
        <dbReference type="ARBA" id="ARBA00023077"/>
    </source>
</evidence>
<evidence type="ECO:0000256" key="5">
    <source>
        <dbReference type="ARBA" id="ARBA00022496"/>
    </source>
</evidence>
<dbReference type="Pfam" id="PF07715">
    <property type="entry name" value="Plug"/>
    <property type="match status" value="1"/>
</dbReference>
<comment type="subcellular location">
    <subcellularLocation>
        <location evidence="1 14">Cell outer membrane</location>
        <topology evidence="1 14">Multi-pass membrane protein</topology>
    </subcellularLocation>
</comment>
<protein>
    <submittedName>
        <fullName evidence="18">TonB-dependent receptor</fullName>
    </submittedName>
</protein>
<dbReference type="InterPro" id="IPR039426">
    <property type="entry name" value="TonB-dep_rcpt-like"/>
</dbReference>
<evidence type="ECO:0000256" key="6">
    <source>
        <dbReference type="ARBA" id="ARBA00022692"/>
    </source>
</evidence>
<dbReference type="InterPro" id="IPR011662">
    <property type="entry name" value="Secretin/TonB_short_N"/>
</dbReference>
<evidence type="ECO:0000256" key="11">
    <source>
        <dbReference type="ARBA" id="ARBA00023136"/>
    </source>
</evidence>
<keyword evidence="6 14" id="KW-0812">Transmembrane</keyword>
<dbReference type="PROSITE" id="PS52016">
    <property type="entry name" value="TONB_DEPENDENT_REC_3"/>
    <property type="match status" value="1"/>
</dbReference>
<evidence type="ECO:0000256" key="15">
    <source>
        <dbReference type="PROSITE-ProRule" id="PRU10144"/>
    </source>
</evidence>
<dbReference type="GO" id="GO:0009279">
    <property type="term" value="C:cell outer membrane"/>
    <property type="evidence" value="ECO:0007669"/>
    <property type="project" value="UniProtKB-SubCell"/>
</dbReference>
<evidence type="ECO:0000256" key="16">
    <source>
        <dbReference type="RuleBase" id="RU003357"/>
    </source>
</evidence>
<dbReference type="EMBL" id="JXYQ01000036">
    <property type="protein sequence ID" value="KJA10366.1"/>
    <property type="molecule type" value="Genomic_DNA"/>
</dbReference>
<dbReference type="Pfam" id="PF00593">
    <property type="entry name" value="TonB_dep_Rec_b-barrel"/>
    <property type="match status" value="1"/>
</dbReference>
<evidence type="ECO:0000256" key="2">
    <source>
        <dbReference type="ARBA" id="ARBA00009810"/>
    </source>
</evidence>
<evidence type="ECO:0000313" key="18">
    <source>
        <dbReference type="EMBL" id="KJA10366.1"/>
    </source>
</evidence>
<dbReference type="NCBIfam" id="TIGR01783">
    <property type="entry name" value="TonB-siderophor"/>
    <property type="match status" value="1"/>
</dbReference>
<evidence type="ECO:0000313" key="19">
    <source>
        <dbReference type="Proteomes" id="UP000032566"/>
    </source>
</evidence>
<keyword evidence="7" id="KW-0732">Signal</keyword>
<dbReference type="GO" id="GO:0015344">
    <property type="term" value="F:siderophore uptake transmembrane transporter activity"/>
    <property type="evidence" value="ECO:0007669"/>
    <property type="project" value="TreeGrafter"/>
</dbReference>
<dbReference type="AlphaFoldDB" id="A0A0D7K7Q2"/>
<feature type="short sequence motif" description="TonB C-terminal box" evidence="15">
    <location>
        <begin position="739"/>
        <end position="756"/>
    </location>
</feature>
<reference evidence="18 19" key="1">
    <citation type="submission" date="2014-12" db="EMBL/GenBank/DDBJ databases">
        <title>Isolation of bacteria from lake water.</title>
        <authorList>
            <person name="Sheng K.-Y."/>
            <person name="Chin P.-S."/>
            <person name="Chan K.-G."/>
            <person name="Tan G.S."/>
        </authorList>
    </citation>
    <scope>NUCLEOTIDE SEQUENCE [LARGE SCALE GENOMIC DNA]</scope>
    <source>
        <strain evidence="18 19">KY4</strain>
    </source>
</reference>
<keyword evidence="11 14" id="KW-0472">Membrane</keyword>
<sequence>MLAQYAHAAGVTLAFDAAQLGGARSGGLQGIYGVDAGFAKALEGTGWRAVREANGAYVLRAAAAPAQKAALAEVVVSEAAEAIGGLQKTYSGGQLARGGDLGMLGKTDLMNVPFSTTNYTSELIENQQAQSVSDVVMNDASVRPLAARGGFGDEFQIRGLTLPNGDLAINGLYGLAPSTRIPLESIERVEVLKGPGALTNGVGPSGSVGGSINTVLKRAGDVPLTRVTTTFMSQANLAAHLDVGRRFGEDNQWGVRVNGLVRGGEGTIDEGKQNLNLGSVALDYAGARTRWSLDAMATRGQTDNFRNHITLPAAVAIPAVPDTRTAWYPGTQLKDNFKLMTSRLEHDITDSTTLYGGVGWSKLDYMQDFPGGSGLNAAGDFTVRNAWYDQYTDSKAADAGLRTRFTTGSVKHTVAVGVNYMEQETGYFYATGSSAASNLYNPVPAPAMTGVRGAPAKNVENLQHSVAIADTMGFLDGRLLVTLGLRRQTMDYQGFNVTTGASTSQYKASSTTPLAGVVFKPAKNTSIYANYTAGLSRGSKVSETATPPYDNAGETIPPFKSKQIEVGVKVDWGRITTQAAIYQIKRPSAYATPSAVDPSMNHYSYDGEQRNRGLELTAYGELQRGLRLMASTAFTSAKLTRTQGGVNQGNTATGVPKINYNLGLDWDTPWVQGLSLNGRVVSSSSVYRDVANTLSTSGWTRLDLGARYATKLAGKAVVFRANLENVTDKAYWITGLNSYSTTGLPRTLTVSAQVDF</sequence>
<evidence type="ECO:0000256" key="4">
    <source>
        <dbReference type="ARBA" id="ARBA00022452"/>
    </source>
</evidence>
<dbReference type="Gene3D" id="2.170.130.10">
    <property type="entry name" value="TonB-dependent receptor, plug domain"/>
    <property type="match status" value="1"/>
</dbReference>
<evidence type="ECO:0000256" key="3">
    <source>
        <dbReference type="ARBA" id="ARBA00022448"/>
    </source>
</evidence>
<keyword evidence="12 18" id="KW-0675">Receptor</keyword>
<keyword evidence="3 14" id="KW-0813">Transport</keyword>
<dbReference type="GO" id="GO:0038023">
    <property type="term" value="F:signaling receptor activity"/>
    <property type="evidence" value="ECO:0007669"/>
    <property type="project" value="InterPro"/>
</dbReference>
<keyword evidence="10 16" id="KW-0798">TonB box</keyword>
<dbReference type="InterPro" id="IPR000531">
    <property type="entry name" value="Beta-barrel_TonB"/>
</dbReference>
<dbReference type="Proteomes" id="UP000032566">
    <property type="component" value="Unassembled WGS sequence"/>
</dbReference>
<keyword evidence="4 14" id="KW-1134">Transmembrane beta strand</keyword>
<dbReference type="SMART" id="SM00965">
    <property type="entry name" value="STN"/>
    <property type="match status" value="1"/>
</dbReference>
<keyword evidence="9" id="KW-0406">Ion transport</keyword>
<evidence type="ECO:0000256" key="13">
    <source>
        <dbReference type="ARBA" id="ARBA00023237"/>
    </source>
</evidence>
<proteinExistence type="inferred from homology"/>
<dbReference type="PATRIC" id="fig|80878.5.peg.2048"/>
<keyword evidence="8" id="KW-0408">Iron</keyword>
<keyword evidence="13 14" id="KW-0998">Cell outer membrane</keyword>
<comment type="caution">
    <text evidence="18">The sequence shown here is derived from an EMBL/GenBank/DDBJ whole genome shotgun (WGS) entry which is preliminary data.</text>
</comment>
<dbReference type="InterPro" id="IPR036942">
    <property type="entry name" value="Beta-barrel_TonB_sf"/>
</dbReference>
<name>A0A0D7K7Q2_9BURK</name>
<dbReference type="PANTHER" id="PTHR32552">
    <property type="entry name" value="FERRICHROME IRON RECEPTOR-RELATED"/>
    <property type="match status" value="1"/>
</dbReference>
<accession>A0A0D7K7Q2</accession>
<keyword evidence="19" id="KW-1185">Reference proteome</keyword>
<evidence type="ECO:0000256" key="9">
    <source>
        <dbReference type="ARBA" id="ARBA00023065"/>
    </source>
</evidence>
<organism evidence="18 19">
    <name type="scientific">Acidovorax temperans</name>
    <dbReference type="NCBI Taxonomy" id="80878"/>
    <lineage>
        <taxon>Bacteria</taxon>
        <taxon>Pseudomonadati</taxon>
        <taxon>Pseudomonadota</taxon>
        <taxon>Betaproteobacteria</taxon>
        <taxon>Burkholderiales</taxon>
        <taxon>Comamonadaceae</taxon>
        <taxon>Acidovorax</taxon>
    </lineage>
</organism>
<gene>
    <name evidence="18" type="ORF">RP29_11840</name>
</gene>
<dbReference type="PROSITE" id="PS01156">
    <property type="entry name" value="TONB_DEPENDENT_REC_2"/>
    <property type="match status" value="1"/>
</dbReference>
<dbReference type="GO" id="GO:0015891">
    <property type="term" value="P:siderophore transport"/>
    <property type="evidence" value="ECO:0007669"/>
    <property type="project" value="InterPro"/>
</dbReference>
<dbReference type="PANTHER" id="PTHR32552:SF82">
    <property type="entry name" value="FCUA PROTEIN"/>
    <property type="match status" value="1"/>
</dbReference>
<comment type="similarity">
    <text evidence="2 14 16">Belongs to the TonB-dependent receptor family.</text>
</comment>
<dbReference type="Gene3D" id="2.40.170.20">
    <property type="entry name" value="TonB-dependent receptor, beta-barrel domain"/>
    <property type="match status" value="1"/>
</dbReference>
<evidence type="ECO:0000256" key="8">
    <source>
        <dbReference type="ARBA" id="ARBA00023004"/>
    </source>
</evidence>
<dbReference type="CDD" id="cd01347">
    <property type="entry name" value="ligand_gated_channel"/>
    <property type="match status" value="1"/>
</dbReference>
<keyword evidence="5" id="KW-0410">Iron transport</keyword>
<evidence type="ECO:0000256" key="14">
    <source>
        <dbReference type="PROSITE-ProRule" id="PRU01360"/>
    </source>
</evidence>
<dbReference type="InterPro" id="IPR012910">
    <property type="entry name" value="Plug_dom"/>
</dbReference>
<dbReference type="InterPro" id="IPR010105">
    <property type="entry name" value="TonB_sidphr_rcpt"/>
</dbReference>
<dbReference type="InterPro" id="IPR037066">
    <property type="entry name" value="Plug_dom_sf"/>
</dbReference>
<dbReference type="Gene3D" id="3.55.50.30">
    <property type="match status" value="1"/>
</dbReference>